<comment type="subcellular location">
    <subcellularLocation>
        <location evidence="1">Membrane</location>
        <topology evidence="1">Single-pass type I membrane protein</topology>
    </subcellularLocation>
</comment>
<evidence type="ECO:0000256" key="1">
    <source>
        <dbReference type="ARBA" id="ARBA00004479"/>
    </source>
</evidence>
<dbReference type="PANTHER" id="PTHR12223:SF28">
    <property type="entry name" value="LECTIN, MANNOSE BINDING 1 LIKE"/>
    <property type="match status" value="1"/>
</dbReference>
<sequence>MLLVWLLLSFVVSAHVVDKSGSVDQVLKKEYSLLDLVHSTKLPPQWEVRDSAILEEGRIVMTPKKGSKGSVWLKPKFQTKDSFTVDFIFRSINYSGKSEGGMSFWLLDSKSETTGDFHSGPSKYDGLQILLDNQSKYGPSLHNILNDGSMTITQENVYNSAFSSCLMAYQESTIPFTLRLTYSARQNNLLKLQIDNKVCFQTRNIQLQDGDYRIGVSADNGKTDESFELLLVKVYDDVLNRALEPNLKAMPQPKTVQKIINKNTGTSSLREKDIFDSKKSNVGVMDIYKKMNKLEGKVLSNDNSKVYEMLEVLNSEQKKMLSALTELSSALSRLKDAEKVTLKSKGNAAEKQEYSEFTKMNTKLAKVLAEQQEIRNLHKNQQILVDHSPELLNRFFWWLAALVILILVLAYHTYKIQQEISKTKIL</sequence>
<evidence type="ECO:0000256" key="3">
    <source>
        <dbReference type="ARBA" id="ARBA00022729"/>
    </source>
</evidence>
<dbReference type="PANTHER" id="PTHR12223">
    <property type="entry name" value="VESICULAR MANNOSE-BINDING LECTIN"/>
    <property type="match status" value="1"/>
</dbReference>
<keyword evidence="4 6" id="KW-1133">Transmembrane helix</keyword>
<dbReference type="CDD" id="cd06903">
    <property type="entry name" value="lectin_EMP46_EMP47"/>
    <property type="match status" value="1"/>
</dbReference>
<evidence type="ECO:0000313" key="8">
    <source>
        <dbReference type="EMBL" id="KAL3229834.1"/>
    </source>
</evidence>
<name>A0ABR4NPB3_9SACH</name>
<keyword evidence="2 6" id="KW-0812">Transmembrane</keyword>
<evidence type="ECO:0000256" key="6">
    <source>
        <dbReference type="SAM" id="Phobius"/>
    </source>
</evidence>
<evidence type="ECO:0000256" key="2">
    <source>
        <dbReference type="ARBA" id="ARBA00022692"/>
    </source>
</evidence>
<dbReference type="Proteomes" id="UP001623330">
    <property type="component" value="Unassembled WGS sequence"/>
</dbReference>
<evidence type="ECO:0000313" key="9">
    <source>
        <dbReference type="Proteomes" id="UP001623330"/>
    </source>
</evidence>
<organism evidence="8 9">
    <name type="scientific">Nakaseomyces bracarensis</name>
    <dbReference type="NCBI Taxonomy" id="273131"/>
    <lineage>
        <taxon>Eukaryota</taxon>
        <taxon>Fungi</taxon>
        <taxon>Dikarya</taxon>
        <taxon>Ascomycota</taxon>
        <taxon>Saccharomycotina</taxon>
        <taxon>Saccharomycetes</taxon>
        <taxon>Saccharomycetales</taxon>
        <taxon>Saccharomycetaceae</taxon>
        <taxon>Nakaseomyces</taxon>
    </lineage>
</organism>
<dbReference type="Gene3D" id="2.60.120.200">
    <property type="match status" value="1"/>
</dbReference>
<feature type="transmembrane region" description="Helical" evidence="6">
    <location>
        <begin position="395"/>
        <end position="414"/>
    </location>
</feature>
<evidence type="ECO:0000256" key="4">
    <source>
        <dbReference type="ARBA" id="ARBA00022989"/>
    </source>
</evidence>
<dbReference type="InterPro" id="IPR035661">
    <property type="entry name" value="EMP46/EMP47_N"/>
</dbReference>
<keyword evidence="3" id="KW-0732">Signal</keyword>
<dbReference type="EMBL" id="JBEVYD010000011">
    <property type="protein sequence ID" value="KAL3229834.1"/>
    <property type="molecule type" value="Genomic_DNA"/>
</dbReference>
<feature type="domain" description="L-type lectin-like" evidence="7">
    <location>
        <begin position="23"/>
        <end position="237"/>
    </location>
</feature>
<evidence type="ECO:0000256" key="5">
    <source>
        <dbReference type="ARBA" id="ARBA00023136"/>
    </source>
</evidence>
<proteinExistence type="predicted"/>
<accession>A0ABR4NPB3</accession>
<dbReference type="InterPro" id="IPR051136">
    <property type="entry name" value="Intracellular_Lectin-GPT"/>
</dbReference>
<keyword evidence="5 6" id="KW-0472">Membrane</keyword>
<dbReference type="InterPro" id="IPR013320">
    <property type="entry name" value="ConA-like_dom_sf"/>
</dbReference>
<gene>
    <name evidence="8" type="ORF">RNJ44_01970</name>
</gene>
<keyword evidence="9" id="KW-1185">Reference proteome</keyword>
<protein>
    <submittedName>
        <fullName evidence="8">Protein EMP47</fullName>
    </submittedName>
</protein>
<evidence type="ECO:0000259" key="7">
    <source>
        <dbReference type="PROSITE" id="PS51328"/>
    </source>
</evidence>
<dbReference type="InterPro" id="IPR005052">
    <property type="entry name" value="Lectin_leg"/>
</dbReference>
<dbReference type="PROSITE" id="PS51328">
    <property type="entry name" value="L_LECTIN_LIKE"/>
    <property type="match status" value="1"/>
</dbReference>
<dbReference type="SUPFAM" id="SSF49899">
    <property type="entry name" value="Concanavalin A-like lectins/glucanases"/>
    <property type="match status" value="1"/>
</dbReference>
<comment type="caution">
    <text evidence="8">The sequence shown here is derived from an EMBL/GenBank/DDBJ whole genome shotgun (WGS) entry which is preliminary data.</text>
</comment>
<reference evidence="8 9" key="1">
    <citation type="submission" date="2024-05" db="EMBL/GenBank/DDBJ databases">
        <title>Long read based assembly of the Candida bracarensis genome reveals expanded adhesin content.</title>
        <authorList>
            <person name="Marcet-Houben M."/>
            <person name="Ksiezopolska E."/>
            <person name="Gabaldon T."/>
        </authorList>
    </citation>
    <scope>NUCLEOTIDE SEQUENCE [LARGE SCALE GENOMIC DNA]</scope>
    <source>
        <strain evidence="8 9">CBM6</strain>
    </source>
</reference>
<dbReference type="Pfam" id="PF03388">
    <property type="entry name" value="Lectin_leg-like"/>
    <property type="match status" value="1"/>
</dbReference>